<name>A0A2S6H6Y0_9GAMM</name>
<protein>
    <submittedName>
        <fullName evidence="1">Uncharacterized protein</fullName>
    </submittedName>
</protein>
<accession>A0A2S6H6Y0</accession>
<comment type="caution">
    <text evidence="1">The sequence shown here is derived from an EMBL/GenBank/DDBJ whole genome shotgun (WGS) entry which is preliminary data.</text>
</comment>
<evidence type="ECO:0000313" key="1">
    <source>
        <dbReference type="EMBL" id="PPK73173.1"/>
    </source>
</evidence>
<gene>
    <name evidence="1" type="ORF">B0F88_102152</name>
</gene>
<dbReference type="Proteomes" id="UP000238071">
    <property type="component" value="Unassembled WGS sequence"/>
</dbReference>
<dbReference type="AlphaFoldDB" id="A0A2S6H6Y0"/>
<organism evidence="1 2">
    <name type="scientific">Methylobacter tundripaludum</name>
    <dbReference type="NCBI Taxonomy" id="173365"/>
    <lineage>
        <taxon>Bacteria</taxon>
        <taxon>Pseudomonadati</taxon>
        <taxon>Pseudomonadota</taxon>
        <taxon>Gammaproteobacteria</taxon>
        <taxon>Methylococcales</taxon>
        <taxon>Methylococcaceae</taxon>
        <taxon>Methylobacter</taxon>
    </lineage>
</organism>
<sequence length="47" mass="5570">MFNARIRLNCHELFAESVCDAMIVRKNYYQPMKTHAGSRLPTKERNK</sequence>
<evidence type="ECO:0000313" key="2">
    <source>
        <dbReference type="Proteomes" id="UP000238071"/>
    </source>
</evidence>
<proteinExistence type="predicted"/>
<dbReference type="EMBL" id="PTIY01000002">
    <property type="protein sequence ID" value="PPK73173.1"/>
    <property type="molecule type" value="Genomic_DNA"/>
</dbReference>
<keyword evidence="2" id="KW-1185">Reference proteome</keyword>
<reference evidence="1 2" key="1">
    <citation type="submission" date="2018-02" db="EMBL/GenBank/DDBJ databases">
        <title>Subsurface microbial communities from deep shales in Ohio and West Virginia, USA.</title>
        <authorList>
            <person name="Wrighton K."/>
        </authorList>
    </citation>
    <scope>NUCLEOTIDE SEQUENCE [LARGE SCALE GENOMIC DNA]</scope>
    <source>
        <strain evidence="1 2">OWC-G53F</strain>
    </source>
</reference>